<protein>
    <submittedName>
        <fullName evidence="6">Opioid-binding protein/cell adhesion molecule</fullName>
    </submittedName>
</protein>
<dbReference type="CDD" id="cd00096">
    <property type="entry name" value="Ig"/>
    <property type="match status" value="1"/>
</dbReference>
<dbReference type="GO" id="GO:0030424">
    <property type="term" value="C:axon"/>
    <property type="evidence" value="ECO:0007669"/>
    <property type="project" value="TreeGrafter"/>
</dbReference>
<keyword evidence="2" id="KW-1015">Disulfide bond</keyword>
<organism evidence="6 7">
    <name type="scientific">Apis cerana cerana</name>
    <name type="common">Oriental honeybee</name>
    <dbReference type="NCBI Taxonomy" id="94128"/>
    <lineage>
        <taxon>Eukaryota</taxon>
        <taxon>Metazoa</taxon>
        <taxon>Ecdysozoa</taxon>
        <taxon>Arthropoda</taxon>
        <taxon>Hexapoda</taxon>
        <taxon>Insecta</taxon>
        <taxon>Pterygota</taxon>
        <taxon>Neoptera</taxon>
        <taxon>Endopterygota</taxon>
        <taxon>Hymenoptera</taxon>
        <taxon>Apocrita</taxon>
        <taxon>Aculeata</taxon>
        <taxon>Apoidea</taxon>
        <taxon>Anthophila</taxon>
        <taxon>Apidae</taxon>
        <taxon>Apis</taxon>
    </lineage>
</organism>
<keyword evidence="7" id="KW-1185">Reference proteome</keyword>
<dbReference type="CDD" id="cd00063">
    <property type="entry name" value="FN3"/>
    <property type="match status" value="1"/>
</dbReference>
<dbReference type="InterPro" id="IPR003961">
    <property type="entry name" value="FN3_dom"/>
</dbReference>
<dbReference type="GO" id="GO:0008046">
    <property type="term" value="F:axon guidance receptor activity"/>
    <property type="evidence" value="ECO:0007669"/>
    <property type="project" value="TreeGrafter"/>
</dbReference>
<dbReference type="SUPFAM" id="SSF49265">
    <property type="entry name" value="Fibronectin type III"/>
    <property type="match status" value="1"/>
</dbReference>
<name>A0A2A3ESA4_APICC</name>
<dbReference type="PANTHER" id="PTHR45080">
    <property type="entry name" value="CONTACTIN 5"/>
    <property type="match status" value="1"/>
</dbReference>
<dbReference type="GO" id="GO:0043025">
    <property type="term" value="C:neuronal cell body"/>
    <property type="evidence" value="ECO:0007669"/>
    <property type="project" value="TreeGrafter"/>
</dbReference>
<keyword evidence="1" id="KW-0677">Repeat</keyword>
<evidence type="ECO:0000313" key="7">
    <source>
        <dbReference type="Proteomes" id="UP000242457"/>
    </source>
</evidence>
<dbReference type="InterPro" id="IPR013783">
    <property type="entry name" value="Ig-like_fold"/>
</dbReference>
<evidence type="ECO:0000313" key="6">
    <source>
        <dbReference type="EMBL" id="PBC34580.1"/>
    </source>
</evidence>
<keyword evidence="3" id="KW-0393">Immunoglobulin domain</keyword>
<evidence type="ECO:0000256" key="2">
    <source>
        <dbReference type="ARBA" id="ARBA00023157"/>
    </source>
</evidence>
<dbReference type="SUPFAM" id="SSF48726">
    <property type="entry name" value="Immunoglobulin"/>
    <property type="match status" value="3"/>
</dbReference>
<feature type="domain" description="Ig-like" evidence="5">
    <location>
        <begin position="441"/>
        <end position="524"/>
    </location>
</feature>
<dbReference type="GO" id="GO:0005886">
    <property type="term" value="C:plasma membrane"/>
    <property type="evidence" value="ECO:0007669"/>
    <property type="project" value="TreeGrafter"/>
</dbReference>
<dbReference type="InterPro" id="IPR007110">
    <property type="entry name" value="Ig-like_dom"/>
</dbReference>
<evidence type="ECO:0000256" key="4">
    <source>
        <dbReference type="SAM" id="MobiDB-lite"/>
    </source>
</evidence>
<dbReference type="GO" id="GO:0050808">
    <property type="term" value="P:synapse organization"/>
    <property type="evidence" value="ECO:0007669"/>
    <property type="project" value="TreeGrafter"/>
</dbReference>
<dbReference type="FunFam" id="2.60.40.10:FF:000032">
    <property type="entry name" value="palladin isoform X1"/>
    <property type="match status" value="1"/>
</dbReference>
<reference evidence="6 7" key="1">
    <citation type="submission" date="2014-07" db="EMBL/GenBank/DDBJ databases">
        <title>Genomic and transcriptomic analysis on Apis cerana provide comprehensive insights into honey bee biology.</title>
        <authorList>
            <person name="Diao Q."/>
            <person name="Sun L."/>
            <person name="Zheng H."/>
            <person name="Zheng H."/>
            <person name="Xu S."/>
            <person name="Wang S."/>
            <person name="Zeng Z."/>
            <person name="Hu F."/>
            <person name="Su S."/>
            <person name="Wu J."/>
        </authorList>
    </citation>
    <scope>NUCLEOTIDE SEQUENCE [LARGE SCALE GENOMIC DNA]</scope>
    <source>
        <tissue evidence="6">Pupae without intestine</tissue>
    </source>
</reference>
<evidence type="ECO:0000259" key="5">
    <source>
        <dbReference type="PROSITE" id="PS50835"/>
    </source>
</evidence>
<feature type="region of interest" description="Disordered" evidence="4">
    <location>
        <begin position="392"/>
        <end position="424"/>
    </location>
</feature>
<dbReference type="Pfam" id="PF00041">
    <property type="entry name" value="fn3"/>
    <property type="match status" value="1"/>
</dbReference>
<dbReference type="InterPro" id="IPR013098">
    <property type="entry name" value="Ig_I-set"/>
</dbReference>
<dbReference type="AlphaFoldDB" id="A0A2A3ESA4"/>
<dbReference type="GO" id="GO:0007156">
    <property type="term" value="P:homophilic cell adhesion via plasma membrane adhesion molecules"/>
    <property type="evidence" value="ECO:0007669"/>
    <property type="project" value="TreeGrafter"/>
</dbReference>
<dbReference type="SMART" id="SM00408">
    <property type="entry name" value="IGc2"/>
    <property type="match status" value="3"/>
</dbReference>
<feature type="compositionally biased region" description="Acidic residues" evidence="4">
    <location>
        <begin position="397"/>
        <end position="424"/>
    </location>
</feature>
<dbReference type="Pfam" id="PF13927">
    <property type="entry name" value="Ig_3"/>
    <property type="match status" value="2"/>
</dbReference>
<dbReference type="Proteomes" id="UP000242457">
    <property type="component" value="Unassembled WGS sequence"/>
</dbReference>
<sequence>MQHLTAAEAFVLAWIIWIAFKFLDNQLSGIKNNGKLENSRRRLVGNLLLLNGMIEQLIARNYTVLYAYKARQRQNSLIGRHTTTTCCACTPLIADQLPGLSDLPTSLSVNILVPMLSVNILIHLQRADQVGQKQEKYGRVARLDYTVDYKLLRRNVSIVLSRNEKGETQLFSSRTNKPTNSSFAFTCSFTSWQRCVVAMVAMVAKPIKVQGSVQHPHMVPTNPKKKSFNQVSPSSRLHRPDFSLRLHASGWTGTKRRTPTNCVSKPLIGNPGGTDAADRGLHFLLSFRGCIYKALYDEPSMEKFQIPNFNGSFQVCEDLFLKLRVFNYECPRLKESMFRFASLLYLGENKSLTLSPNEKSRRRQIPPVLLEEVFFRKILEKKGLVWCKPAKGSESADYTEDDTPSEYIDDDNNDDTDDLADDVNDTASAVDDDTASAIEEPQIISRPESIRMRNGSTIYLHCLVKNADNFAVTWKKDDNFMYQEGKRIVILPNNTLVIHDANVNDTSDDYECSIMHPKKTVTIKHRVQVVSQVPPTQRVDVTSERPQVLPTDTQRMDAASERPQVPPSIHHKQSEIRVIPGKRVEVNAGDNVTLGCETRIQPIPEIKWYHENERVHNNILVSGNRITIMNINRHDGGHYQCLAENGMESPPVEAINVIVNYAPEIETKGKWVHTGVGVESRLSCIVHAHPHANVTWFKDQKRILPKKNSIELKGNKTRYVLDILHTQLEDLANYTCVAENKLGRTEKTISLTGLPSQAIISGSEMTRTASGLILKWHLESYSPIIEYKLQYRRKEDPEWIIVKPTVTNGRGNQFIVEHTIEGLQPGSYEAIVMARNDFGWSLPSKPHTFVGEYADEQAENVRGPSAGVSQPALAIATLFLVVSSCAFTSNLLQPKRTPANAMVGLVKQECLGELKR</sequence>
<feature type="region of interest" description="Disordered" evidence="4">
    <location>
        <begin position="214"/>
        <end position="236"/>
    </location>
</feature>
<gene>
    <name evidence="6" type="ORF">APICC_07707</name>
</gene>
<dbReference type="InterPro" id="IPR003599">
    <property type="entry name" value="Ig_sub"/>
</dbReference>
<dbReference type="OrthoDB" id="6159398at2759"/>
<dbReference type="InterPro" id="IPR036116">
    <property type="entry name" value="FN3_sf"/>
</dbReference>
<dbReference type="PANTHER" id="PTHR45080:SF33">
    <property type="entry name" value="IG-LIKE DOMAIN-CONTAINING PROTEIN"/>
    <property type="match status" value="1"/>
</dbReference>
<dbReference type="InterPro" id="IPR036179">
    <property type="entry name" value="Ig-like_dom_sf"/>
</dbReference>
<dbReference type="InterPro" id="IPR050958">
    <property type="entry name" value="Cell_Adh-Cytoskel_Orgn"/>
</dbReference>
<dbReference type="EMBL" id="KZ288189">
    <property type="protein sequence ID" value="PBC34580.1"/>
    <property type="molecule type" value="Genomic_DNA"/>
</dbReference>
<feature type="domain" description="Ig-like" evidence="5">
    <location>
        <begin position="563"/>
        <end position="646"/>
    </location>
</feature>
<proteinExistence type="predicted"/>
<dbReference type="SMART" id="SM00409">
    <property type="entry name" value="IG"/>
    <property type="match status" value="3"/>
</dbReference>
<feature type="domain" description="Ig-like" evidence="5">
    <location>
        <begin position="650"/>
        <end position="750"/>
    </location>
</feature>
<dbReference type="Pfam" id="PF07679">
    <property type="entry name" value="I-set"/>
    <property type="match status" value="1"/>
</dbReference>
<evidence type="ECO:0000256" key="3">
    <source>
        <dbReference type="ARBA" id="ARBA00023319"/>
    </source>
</evidence>
<accession>A0A2A3ESA4</accession>
<dbReference type="PROSITE" id="PS50835">
    <property type="entry name" value="IG_LIKE"/>
    <property type="match status" value="3"/>
</dbReference>
<dbReference type="Gene3D" id="2.60.40.10">
    <property type="entry name" value="Immunoglobulins"/>
    <property type="match status" value="4"/>
</dbReference>
<evidence type="ECO:0000256" key="1">
    <source>
        <dbReference type="ARBA" id="ARBA00022737"/>
    </source>
</evidence>
<dbReference type="STRING" id="94128.A0A2A3ESA4"/>
<dbReference type="SMART" id="SM00060">
    <property type="entry name" value="FN3"/>
    <property type="match status" value="1"/>
</dbReference>
<dbReference type="InterPro" id="IPR003598">
    <property type="entry name" value="Ig_sub2"/>
</dbReference>